<evidence type="ECO:0000313" key="1">
    <source>
        <dbReference type="EMBL" id="MFC0478153.1"/>
    </source>
</evidence>
<protein>
    <submittedName>
        <fullName evidence="1">DUF3231 family protein</fullName>
    </submittedName>
</protein>
<dbReference type="Proteomes" id="UP001589738">
    <property type="component" value="Unassembled WGS sequence"/>
</dbReference>
<dbReference type="Pfam" id="PF11553">
    <property type="entry name" value="DUF3231"/>
    <property type="match status" value="2"/>
</dbReference>
<dbReference type="EMBL" id="JBHLUU010000127">
    <property type="protein sequence ID" value="MFC0478153.1"/>
    <property type="molecule type" value="Genomic_DNA"/>
</dbReference>
<gene>
    <name evidence="1" type="ORF">ACFFHF_23470</name>
</gene>
<dbReference type="RefSeq" id="WP_340906214.1">
    <property type="nucleotide sequence ID" value="NZ_JBHLUU010000127.1"/>
</dbReference>
<dbReference type="InterPro" id="IPR012347">
    <property type="entry name" value="Ferritin-like"/>
</dbReference>
<reference evidence="1 2" key="1">
    <citation type="submission" date="2024-09" db="EMBL/GenBank/DDBJ databases">
        <authorList>
            <person name="Sun Q."/>
            <person name="Mori K."/>
        </authorList>
    </citation>
    <scope>NUCLEOTIDE SEQUENCE [LARGE SCALE GENOMIC DNA]</scope>
    <source>
        <strain evidence="1 2">CGMCC 1.9126</strain>
    </source>
</reference>
<dbReference type="InterPro" id="IPR021617">
    <property type="entry name" value="DUF3231"/>
</dbReference>
<name>A0ABV6L228_9BACI</name>
<organism evidence="1 2">
    <name type="scientific">Robertmurraya beringensis</name>
    <dbReference type="NCBI Taxonomy" id="641660"/>
    <lineage>
        <taxon>Bacteria</taxon>
        <taxon>Bacillati</taxon>
        <taxon>Bacillota</taxon>
        <taxon>Bacilli</taxon>
        <taxon>Bacillales</taxon>
        <taxon>Bacillaceae</taxon>
        <taxon>Robertmurraya</taxon>
    </lineage>
</organism>
<sequence length="325" mass="37203">MQMDLTASEQGYLWSMYQSLSMNMCILKYFDQIAEDEEVRELNKEILACCLNTQLEITTIMNNEEFPIPVAFTDQDVNLQAGKLFTEPLILYYHWFVSKGNLNYSSIALNTIAREDVFALFKRFNTESLELLDRARILLLEKGLWIRSPYIPIPSEVQFVQKQSYLTKWLGEHRPLTGQEISMIFYNVLTNELGLTVMKGFIQVTDDEPFKSYMIKGKEIATKHMNTLSEIFQKEEISTPGAWSVSTTSSKTAPFSTKLMISLINFLNTQGIANYGVALTSSMRSDIFRTFTSLMADVARYTEDGANIMIEHGWFESPPQAPKLT</sequence>
<accession>A0ABV6L228</accession>
<proteinExistence type="predicted"/>
<evidence type="ECO:0000313" key="2">
    <source>
        <dbReference type="Proteomes" id="UP001589738"/>
    </source>
</evidence>
<dbReference type="Gene3D" id="1.20.1260.10">
    <property type="match status" value="2"/>
</dbReference>
<comment type="caution">
    <text evidence="1">The sequence shown here is derived from an EMBL/GenBank/DDBJ whole genome shotgun (WGS) entry which is preliminary data.</text>
</comment>
<keyword evidence="2" id="KW-1185">Reference proteome</keyword>